<dbReference type="PaxDb" id="2850-Phatr1874"/>
<reference evidence="4 5" key="1">
    <citation type="journal article" date="2008" name="Nature">
        <title>The Phaeodactylum genome reveals the evolutionary history of diatom genomes.</title>
        <authorList>
            <person name="Bowler C."/>
            <person name="Allen A.E."/>
            <person name="Badger J.H."/>
            <person name="Grimwood J."/>
            <person name="Jabbari K."/>
            <person name="Kuo A."/>
            <person name="Maheswari U."/>
            <person name="Martens C."/>
            <person name="Maumus F."/>
            <person name="Otillar R.P."/>
            <person name="Rayko E."/>
            <person name="Salamov A."/>
            <person name="Vandepoele K."/>
            <person name="Beszteri B."/>
            <person name="Gruber A."/>
            <person name="Heijde M."/>
            <person name="Katinka M."/>
            <person name="Mock T."/>
            <person name="Valentin K."/>
            <person name="Verret F."/>
            <person name="Berges J.A."/>
            <person name="Brownlee C."/>
            <person name="Cadoret J.P."/>
            <person name="Chiovitti A."/>
            <person name="Choi C.J."/>
            <person name="Coesel S."/>
            <person name="De Martino A."/>
            <person name="Detter J.C."/>
            <person name="Durkin C."/>
            <person name="Falciatore A."/>
            <person name="Fournet J."/>
            <person name="Haruta M."/>
            <person name="Huysman M.J."/>
            <person name="Jenkins B.D."/>
            <person name="Jiroutova K."/>
            <person name="Jorgensen R.E."/>
            <person name="Joubert Y."/>
            <person name="Kaplan A."/>
            <person name="Kroger N."/>
            <person name="Kroth P.G."/>
            <person name="La Roche J."/>
            <person name="Lindquist E."/>
            <person name="Lommer M."/>
            <person name="Martin-Jezequel V."/>
            <person name="Lopez P.J."/>
            <person name="Lucas S."/>
            <person name="Mangogna M."/>
            <person name="McGinnis K."/>
            <person name="Medlin L.K."/>
            <person name="Montsant A."/>
            <person name="Oudot-Le Secq M.P."/>
            <person name="Napoli C."/>
            <person name="Obornik M."/>
            <person name="Parker M.S."/>
            <person name="Petit J.L."/>
            <person name="Porcel B.M."/>
            <person name="Poulsen N."/>
            <person name="Robison M."/>
            <person name="Rychlewski L."/>
            <person name="Rynearson T.A."/>
            <person name="Schmutz J."/>
            <person name="Shapiro H."/>
            <person name="Siaut M."/>
            <person name="Stanley M."/>
            <person name="Sussman M.R."/>
            <person name="Taylor A.R."/>
            <person name="Vardi A."/>
            <person name="von Dassow P."/>
            <person name="Vyverman W."/>
            <person name="Willis A."/>
            <person name="Wyrwicz L.S."/>
            <person name="Rokhsar D.S."/>
            <person name="Weissenbach J."/>
            <person name="Armbrust E.V."/>
            <person name="Green B.R."/>
            <person name="Van de Peer Y."/>
            <person name="Grigoriev I.V."/>
        </authorList>
    </citation>
    <scope>NUCLEOTIDE SEQUENCE [LARGE SCALE GENOMIC DNA]</scope>
    <source>
        <strain evidence="4 5">CCAP 1055/1</strain>
    </source>
</reference>
<dbReference type="Proteomes" id="UP000000759">
    <property type="component" value="Chromosome 5"/>
</dbReference>
<dbReference type="Pfam" id="PF10255">
    <property type="entry name" value="Paf67"/>
    <property type="match status" value="1"/>
</dbReference>
<dbReference type="AlphaFoldDB" id="B7FV13"/>
<feature type="non-terminal residue" evidence="4">
    <location>
        <position position="1"/>
    </location>
</feature>
<dbReference type="HOGENOM" id="CLU_029210_1_0_1"/>
<protein>
    <recommendedName>
        <fullName evidence="6">Eukaryotic translation initiation factor 3 subunit L</fullName>
    </recommendedName>
</protein>
<dbReference type="GO" id="GO:0003743">
    <property type="term" value="F:translation initiation factor activity"/>
    <property type="evidence" value="ECO:0007669"/>
    <property type="project" value="UniProtKB-KW"/>
</dbReference>
<keyword evidence="5" id="KW-1185">Reference proteome</keyword>
<dbReference type="eggNOG" id="KOG3677">
    <property type="taxonomic scope" value="Eukaryota"/>
</dbReference>
<dbReference type="InterPro" id="IPR019382">
    <property type="entry name" value="eIF3l"/>
</dbReference>
<dbReference type="PANTHER" id="PTHR13242:SF0">
    <property type="entry name" value="EUKARYOTIC TRANSLATION INITIATION FACTOR 3 SUBUNIT L"/>
    <property type="match status" value="1"/>
</dbReference>
<evidence type="ECO:0000313" key="4">
    <source>
        <dbReference type="EMBL" id="EEC49541.1"/>
    </source>
</evidence>
<dbReference type="OrthoDB" id="15082at2759"/>
<evidence type="ECO:0000313" key="5">
    <source>
        <dbReference type="Proteomes" id="UP000000759"/>
    </source>
</evidence>
<dbReference type="InParanoid" id="B7FV13"/>
<dbReference type="GeneID" id="7199484"/>
<dbReference type="RefSeq" id="XP_002178843.1">
    <property type="nucleotide sequence ID" value="XM_002178807.1"/>
</dbReference>
<keyword evidence="1" id="KW-0963">Cytoplasm</keyword>
<dbReference type="FunCoup" id="B7FV13">
    <property type="interactions" value="514"/>
</dbReference>
<name>B7FV13_PHATC</name>
<reference evidence="5" key="2">
    <citation type="submission" date="2008-08" db="EMBL/GenBank/DDBJ databases">
        <authorList>
            <consortium name="Diatom Consortium"/>
            <person name="Grigoriev I."/>
            <person name="Grimwood J."/>
            <person name="Kuo A."/>
            <person name="Otillar R.P."/>
            <person name="Salamov A."/>
            <person name="Detter J.C."/>
            <person name="Lindquist E."/>
            <person name="Shapiro H."/>
            <person name="Lucas S."/>
            <person name="Glavina del Rio T."/>
            <person name="Pitluck S."/>
            <person name="Rokhsar D."/>
            <person name="Bowler C."/>
        </authorList>
    </citation>
    <scope>GENOME REANNOTATION</scope>
    <source>
        <strain evidence="5">CCAP 1055/1</strain>
    </source>
</reference>
<evidence type="ECO:0000256" key="2">
    <source>
        <dbReference type="ARBA" id="ARBA00022540"/>
    </source>
</evidence>
<dbReference type="PANTHER" id="PTHR13242">
    <property type="entry name" value="EUKARYOTIC TRANSLATION INITIATION FACTOR 3"/>
    <property type="match status" value="1"/>
</dbReference>
<keyword evidence="2" id="KW-0396">Initiation factor</keyword>
<feature type="non-terminal residue" evidence="4">
    <location>
        <position position="491"/>
    </location>
</feature>
<dbReference type="STRING" id="556484.B7FV13"/>
<evidence type="ECO:0008006" key="6">
    <source>
        <dbReference type="Google" id="ProtNLM"/>
    </source>
</evidence>
<dbReference type="KEGG" id="pti:PHATRDRAFT_1874"/>
<sequence>SGSDSALPQALTDFVFDLYDSVTLSQLSEEQGKLYNTDFRDLSSKYFGSQPWPSPQSIASECNGDPMFLALYRELTQRHWHAVSRPSIRDRIEGWQVYRELFEEILEADEPNFFLVPSWIFDILQEFVYQFQGFCQIRSAVYASARKQGILSDDGTIQEGSSSQSTNLVENLSVLQNAGDAWEVEAVYGYLHRMVHRGMPAGGATIHPVSSYLSLFSSVSLSRLDCLLGDYTSSLQALSPLTIHGEYVIPKDEGSTVTSVLHSVFPARISVVYHAGVSFLMLRRYKDAVKILADLCAYMQRGFKSGQLRKLPGSDQFNKQYERMLSLLAILNHICPTNGWMEDSVARVVREKHSAKLEAASSMEEWFQSPKFISTDPSFGLYRQQVQIFLQEMSTQPAGHKLRTYLKLYTSLPVEKLAKFHDMSVPDFLPLLLAYKLRMRQVERGEGDSYIGGTQRSALDIHYYLNGALVHVDEAEKTRQFENYFVAQIAQ</sequence>
<proteinExistence type="predicted"/>
<evidence type="ECO:0000256" key="1">
    <source>
        <dbReference type="ARBA" id="ARBA00022490"/>
    </source>
</evidence>
<dbReference type="GO" id="GO:0005852">
    <property type="term" value="C:eukaryotic translation initiation factor 3 complex"/>
    <property type="evidence" value="ECO:0007669"/>
    <property type="project" value="InterPro"/>
</dbReference>
<organism evidence="4 5">
    <name type="scientific">Phaeodactylum tricornutum (strain CCAP 1055/1)</name>
    <dbReference type="NCBI Taxonomy" id="556484"/>
    <lineage>
        <taxon>Eukaryota</taxon>
        <taxon>Sar</taxon>
        <taxon>Stramenopiles</taxon>
        <taxon>Ochrophyta</taxon>
        <taxon>Bacillariophyta</taxon>
        <taxon>Bacillariophyceae</taxon>
        <taxon>Bacillariophycidae</taxon>
        <taxon>Naviculales</taxon>
        <taxon>Phaeodactylaceae</taxon>
        <taxon>Phaeodactylum</taxon>
    </lineage>
</organism>
<evidence type="ECO:0000256" key="3">
    <source>
        <dbReference type="ARBA" id="ARBA00022917"/>
    </source>
</evidence>
<accession>B7FV13</accession>
<gene>
    <name evidence="4" type="ORF">PHATRDRAFT_1874</name>
</gene>
<keyword evidence="3" id="KW-0648">Protein biosynthesis</keyword>
<dbReference type="EMBL" id="CM000608">
    <property type="protein sequence ID" value="EEC49541.1"/>
    <property type="molecule type" value="Genomic_DNA"/>
</dbReference>